<keyword evidence="10 12" id="KW-0472">Membrane</keyword>
<dbReference type="InterPro" id="IPR001421">
    <property type="entry name" value="ATP8_metazoa"/>
</dbReference>
<dbReference type="GO" id="GO:0045259">
    <property type="term" value="C:proton-transporting ATP synthase complex"/>
    <property type="evidence" value="ECO:0007669"/>
    <property type="project" value="UniProtKB-KW"/>
</dbReference>
<dbReference type="GO" id="GO:0015986">
    <property type="term" value="P:proton motive force-driven ATP synthesis"/>
    <property type="evidence" value="ECO:0007669"/>
    <property type="project" value="InterPro"/>
</dbReference>
<keyword evidence="5 11" id="KW-0812">Transmembrane</keyword>
<evidence type="ECO:0000256" key="5">
    <source>
        <dbReference type="ARBA" id="ARBA00022692"/>
    </source>
</evidence>
<evidence type="ECO:0000256" key="11">
    <source>
        <dbReference type="RuleBase" id="RU003661"/>
    </source>
</evidence>
<keyword evidence="4 11" id="KW-0138">CF(0)</keyword>
<comment type="similarity">
    <text evidence="2 11">Belongs to the ATPase protein 8 family.</text>
</comment>
<reference evidence="13" key="2">
    <citation type="journal article" date="2014" name="Mar. Genomics">
        <title>Sequence and comparison of mitochondrial genomes in the genus Nerita (Gastropoda: Neritimorpha: Neritidae) and phylogenetic considerations among gastropods.</title>
        <authorList>
            <person name="Arquez M."/>
            <person name="Colgan D."/>
            <person name="Castro L.R."/>
        </authorList>
    </citation>
    <scope>NUCLEOTIDE SEQUENCE</scope>
</reference>
<geneLocation type="mitochondrion" evidence="13"/>
<dbReference type="Pfam" id="PF00895">
    <property type="entry name" value="ATP-synt_8"/>
    <property type="match status" value="1"/>
</dbReference>
<name>A0A075D034_9GAST</name>
<feature type="transmembrane region" description="Helical" evidence="12">
    <location>
        <begin position="7"/>
        <end position="30"/>
    </location>
</feature>
<evidence type="ECO:0000256" key="1">
    <source>
        <dbReference type="ARBA" id="ARBA00004304"/>
    </source>
</evidence>
<evidence type="ECO:0000256" key="7">
    <source>
        <dbReference type="ARBA" id="ARBA00022989"/>
    </source>
</evidence>
<keyword evidence="3 11" id="KW-0813">Transport</keyword>
<protein>
    <recommendedName>
        <fullName evidence="11">ATP synthase complex subunit 8</fullName>
    </recommendedName>
</protein>
<comment type="subcellular location">
    <subcellularLocation>
        <location evidence="1 11">Mitochondrion membrane</location>
        <topology evidence="1 11">Single-pass membrane protein</topology>
    </subcellularLocation>
</comment>
<dbReference type="EMBL" id="KF728888">
    <property type="protein sequence ID" value="AHC94325.1"/>
    <property type="molecule type" value="Genomic_DNA"/>
</dbReference>
<accession>A0A075D034</accession>
<dbReference type="GO" id="GO:0015078">
    <property type="term" value="F:proton transmembrane transporter activity"/>
    <property type="evidence" value="ECO:0007669"/>
    <property type="project" value="InterPro"/>
</dbReference>
<gene>
    <name evidence="13" type="primary">atp8</name>
</gene>
<sequence length="54" mass="6441">MPQLAPLNWILLFFLFWACLFVVMSINWWFSLTHYSGLSDEELKEGSKSNSWAW</sequence>
<evidence type="ECO:0000256" key="4">
    <source>
        <dbReference type="ARBA" id="ARBA00022547"/>
    </source>
</evidence>
<evidence type="ECO:0000256" key="9">
    <source>
        <dbReference type="ARBA" id="ARBA00023128"/>
    </source>
</evidence>
<evidence type="ECO:0000256" key="12">
    <source>
        <dbReference type="SAM" id="Phobius"/>
    </source>
</evidence>
<proteinExistence type="inferred from homology"/>
<organism evidence="13">
    <name type="scientific">Nerita fulgurans</name>
    <dbReference type="NCBI Taxonomy" id="537769"/>
    <lineage>
        <taxon>Eukaryota</taxon>
        <taxon>Metazoa</taxon>
        <taxon>Spiralia</taxon>
        <taxon>Lophotrochozoa</taxon>
        <taxon>Mollusca</taxon>
        <taxon>Gastropoda</taxon>
        <taxon>Neritimorpha</taxon>
        <taxon>Cycloneritida</taxon>
        <taxon>Neritoidea</taxon>
        <taxon>Neritidae</taxon>
        <taxon>Nerita</taxon>
    </lineage>
</organism>
<keyword evidence="9 11" id="KW-0496">Mitochondrion</keyword>
<evidence type="ECO:0000256" key="10">
    <source>
        <dbReference type="ARBA" id="ARBA00023136"/>
    </source>
</evidence>
<reference evidence="13" key="1">
    <citation type="submission" date="2013-10" db="EMBL/GenBank/DDBJ databases">
        <authorList>
            <person name="Arquez Mendoza M.A."/>
            <person name="Castro Garcia L.R."/>
        </authorList>
    </citation>
    <scope>NUCLEOTIDE SEQUENCE</scope>
</reference>
<evidence type="ECO:0000256" key="2">
    <source>
        <dbReference type="ARBA" id="ARBA00008892"/>
    </source>
</evidence>
<keyword evidence="6 11" id="KW-0375">Hydrogen ion transport</keyword>
<evidence type="ECO:0000256" key="8">
    <source>
        <dbReference type="ARBA" id="ARBA00023065"/>
    </source>
</evidence>
<keyword evidence="8 11" id="KW-0406">Ion transport</keyword>
<evidence type="ECO:0000256" key="3">
    <source>
        <dbReference type="ARBA" id="ARBA00022448"/>
    </source>
</evidence>
<evidence type="ECO:0000313" key="13">
    <source>
        <dbReference type="EMBL" id="AHC94325.1"/>
    </source>
</evidence>
<dbReference type="GO" id="GO:0031966">
    <property type="term" value="C:mitochondrial membrane"/>
    <property type="evidence" value="ECO:0007669"/>
    <property type="project" value="UniProtKB-SubCell"/>
</dbReference>
<dbReference type="AlphaFoldDB" id="A0A075D034"/>
<evidence type="ECO:0000256" key="6">
    <source>
        <dbReference type="ARBA" id="ARBA00022781"/>
    </source>
</evidence>
<keyword evidence="7 12" id="KW-1133">Transmembrane helix</keyword>